<gene>
    <name evidence="2" type="ORF">F3N42_02870</name>
</gene>
<keyword evidence="1" id="KW-0812">Transmembrane</keyword>
<keyword evidence="3" id="KW-1185">Reference proteome</keyword>
<evidence type="ECO:0000313" key="2">
    <source>
        <dbReference type="EMBL" id="KAA9133312.1"/>
    </source>
</evidence>
<proteinExistence type="predicted"/>
<keyword evidence="1" id="KW-0472">Membrane</keyword>
<organism evidence="2 3">
    <name type="scientific">Marinihelvus fidelis</name>
    <dbReference type="NCBI Taxonomy" id="2613842"/>
    <lineage>
        <taxon>Bacteria</taxon>
        <taxon>Pseudomonadati</taxon>
        <taxon>Pseudomonadota</taxon>
        <taxon>Gammaproteobacteria</taxon>
        <taxon>Chromatiales</taxon>
        <taxon>Wenzhouxiangellaceae</taxon>
        <taxon>Marinihelvus</taxon>
    </lineage>
</organism>
<name>A0A5N0TE46_9GAMM</name>
<reference evidence="2 3" key="1">
    <citation type="submission" date="2019-09" db="EMBL/GenBank/DDBJ databases">
        <title>Wenzhouxiangella sp. Genome sequencing and assembly.</title>
        <authorList>
            <person name="Zhang R."/>
        </authorList>
    </citation>
    <scope>NUCLEOTIDE SEQUENCE [LARGE SCALE GENOMIC DNA]</scope>
    <source>
        <strain evidence="2 3">W260</strain>
    </source>
</reference>
<keyword evidence="1" id="KW-1133">Transmembrane helix</keyword>
<sequence length="82" mass="9609">MGRGSCGNVLAALASFFIPGLGQLLQGRWLFAGFLFVMTFLLWFVLLGWITHLWSIIDAALYTPPHRDDWRRERYPRDRYYA</sequence>
<evidence type="ECO:0000256" key="1">
    <source>
        <dbReference type="SAM" id="Phobius"/>
    </source>
</evidence>
<feature type="transmembrane region" description="Helical" evidence="1">
    <location>
        <begin position="32"/>
        <end position="57"/>
    </location>
</feature>
<dbReference type="EMBL" id="VYXP01000002">
    <property type="protein sequence ID" value="KAA9133312.1"/>
    <property type="molecule type" value="Genomic_DNA"/>
</dbReference>
<evidence type="ECO:0000313" key="3">
    <source>
        <dbReference type="Proteomes" id="UP000325372"/>
    </source>
</evidence>
<comment type="caution">
    <text evidence="2">The sequence shown here is derived from an EMBL/GenBank/DDBJ whole genome shotgun (WGS) entry which is preliminary data.</text>
</comment>
<dbReference type="AlphaFoldDB" id="A0A5N0TE46"/>
<accession>A0A5N0TE46</accession>
<dbReference type="Proteomes" id="UP000325372">
    <property type="component" value="Unassembled WGS sequence"/>
</dbReference>
<protein>
    <submittedName>
        <fullName evidence="2">Uncharacterized protein</fullName>
    </submittedName>
</protein>
<dbReference type="RefSeq" id="WP_150862870.1">
    <property type="nucleotide sequence ID" value="NZ_VYXP01000002.1"/>
</dbReference>